<evidence type="ECO:0000313" key="4">
    <source>
        <dbReference type="EMBL" id="BAL81644.1"/>
    </source>
</evidence>
<feature type="region of interest" description="Disordered" evidence="2">
    <location>
        <begin position="61"/>
        <end position="96"/>
    </location>
</feature>
<feature type="coiled-coil region" evidence="1">
    <location>
        <begin position="221"/>
        <end position="284"/>
    </location>
</feature>
<sequence>MESILAIGIDVSKEKLDVSSFDGKKRKSRVFSNKDEGIEDLIKEIEKRIKKGFELEKKLEETKKGTKKSKKKNDTNTNTNSITNSTTNSIANTTTTDNTPTITEVHILFESTGSYHARLALQLLKWKRGIGEHKANEDRLYNIPIFIYVINPLVIRKYTEESLDRASTDKIASETICQYVYEAVSSNRSNISSRQYETLRSFLLDSSYEDKLEIKILIKTLEGLKRTRTRILNEIEALEQYPDSYVHDAIESLKRVLIELEKEIKEIEKKIDNVIKNKEKYRELFIRLTGIPGIGKRTASAIIAYFGTFDSFNDAKEVSSYVGLTPSIKESGKSVKRASYNISKMGNPYLRQLLYMASLSASRYNTQCKLLYNRLLTKGKEKKLIHIAVANKLIRQAFSIVKFNKSYDPIYGLDEDMGKEILKEHERIKEKKELMKILKQQKDKKEKINTTINNIPIPLDNILNHYPNIAEY</sequence>
<dbReference type="InterPro" id="IPR010994">
    <property type="entry name" value="RuvA_2-like"/>
</dbReference>
<dbReference type="PANTHER" id="PTHR33055:SF3">
    <property type="entry name" value="PUTATIVE TRANSPOSASE FOR IS117-RELATED"/>
    <property type="match status" value="1"/>
</dbReference>
<dbReference type="GO" id="GO:0003677">
    <property type="term" value="F:DNA binding"/>
    <property type="evidence" value="ECO:0007669"/>
    <property type="project" value="InterPro"/>
</dbReference>
<feature type="coiled-coil region" evidence="1">
    <location>
        <begin position="421"/>
        <end position="451"/>
    </location>
</feature>
<keyword evidence="5" id="KW-1185">Reference proteome</keyword>
<dbReference type="Proteomes" id="UP000004793">
    <property type="component" value="Chromosome"/>
</dbReference>
<name>A0A7U6GFX9_CALEA</name>
<dbReference type="GO" id="GO:0006313">
    <property type="term" value="P:DNA transposition"/>
    <property type="evidence" value="ECO:0007669"/>
    <property type="project" value="InterPro"/>
</dbReference>
<dbReference type="OrthoDB" id="3191145at2"/>
<proteinExistence type="predicted"/>
<dbReference type="RefSeq" id="WP_014454039.1">
    <property type="nucleotide sequence ID" value="NC_017096.1"/>
</dbReference>
<dbReference type="InterPro" id="IPR047650">
    <property type="entry name" value="Transpos_IS110"/>
</dbReference>
<dbReference type="AlphaFoldDB" id="A0A7U6GFX9"/>
<dbReference type="SUPFAM" id="SSF47781">
    <property type="entry name" value="RuvA domain 2-like"/>
    <property type="match status" value="1"/>
</dbReference>
<feature type="compositionally biased region" description="Low complexity" evidence="2">
    <location>
        <begin position="75"/>
        <end position="96"/>
    </location>
</feature>
<feature type="domain" description="Transposase IS116/IS110/IS902 C-terminal" evidence="3">
    <location>
        <begin position="287"/>
        <end position="372"/>
    </location>
</feature>
<evidence type="ECO:0000256" key="1">
    <source>
        <dbReference type="SAM" id="Coils"/>
    </source>
</evidence>
<organism evidence="4 5">
    <name type="scientific">Caldisericum exile (strain DSM 21853 / NBRC 104410 / AZM16c01)</name>
    <dbReference type="NCBI Taxonomy" id="511051"/>
    <lineage>
        <taxon>Bacteria</taxon>
        <taxon>Pseudomonadati</taxon>
        <taxon>Caldisericota/Cryosericota group</taxon>
        <taxon>Caldisericota</taxon>
        <taxon>Caldisericia</taxon>
        <taxon>Caldisericales</taxon>
        <taxon>Caldisericaceae</taxon>
        <taxon>Caldisericum</taxon>
    </lineage>
</organism>
<evidence type="ECO:0000256" key="2">
    <source>
        <dbReference type="SAM" id="MobiDB-lite"/>
    </source>
</evidence>
<accession>A0A7U6GFX9</accession>
<dbReference type="EMBL" id="AP012051">
    <property type="protein sequence ID" value="BAL81644.1"/>
    <property type="molecule type" value="Genomic_DNA"/>
</dbReference>
<gene>
    <name evidence="4" type="ordered locus">CSE_15180</name>
</gene>
<dbReference type="KEGG" id="cex:CSE_15180"/>
<reference evidence="4 5" key="1">
    <citation type="submission" date="2011-01" db="EMBL/GenBank/DDBJ databases">
        <title>Whole genome sequence of Caldisericum exile AZM16c01.</title>
        <authorList>
            <person name="Narita-Yamada S."/>
            <person name="Kawakoshi A."/>
            <person name="Nakamura S."/>
            <person name="Sasagawa M."/>
            <person name="Fukada J."/>
            <person name="Sekine M."/>
            <person name="Kato Y."/>
            <person name="Fukai R."/>
            <person name="Sasaki K."/>
            <person name="Hanamaki A."/>
            <person name="Narita H."/>
            <person name="Konno Y."/>
            <person name="Mori K."/>
            <person name="Yamazaki S."/>
            <person name="Suzuki K."/>
            <person name="Fujita N."/>
        </authorList>
    </citation>
    <scope>NUCLEOTIDE SEQUENCE [LARGE SCALE GENOMIC DNA]</scope>
    <source>
        <strain evidence="5">DSM 21853 / NBRC 104410 / AZM16c01</strain>
    </source>
</reference>
<evidence type="ECO:0000259" key="3">
    <source>
        <dbReference type="Pfam" id="PF02371"/>
    </source>
</evidence>
<protein>
    <submittedName>
        <fullName evidence="4">Transposase for insertion sequence element</fullName>
    </submittedName>
</protein>
<dbReference type="PANTHER" id="PTHR33055">
    <property type="entry name" value="TRANSPOSASE FOR INSERTION SEQUENCE ELEMENT IS1111A"/>
    <property type="match status" value="1"/>
</dbReference>
<dbReference type="GO" id="GO:0004803">
    <property type="term" value="F:transposase activity"/>
    <property type="evidence" value="ECO:0007669"/>
    <property type="project" value="InterPro"/>
</dbReference>
<dbReference type="InterPro" id="IPR003346">
    <property type="entry name" value="Transposase_20"/>
</dbReference>
<dbReference type="Pfam" id="PF02371">
    <property type="entry name" value="Transposase_20"/>
    <property type="match status" value="1"/>
</dbReference>
<evidence type="ECO:0000313" key="5">
    <source>
        <dbReference type="Proteomes" id="UP000004793"/>
    </source>
</evidence>
<keyword evidence="1" id="KW-0175">Coiled coil</keyword>